<dbReference type="AlphaFoldDB" id="Q9XUQ7"/>
<name>Q9XUQ7_CAEEL</name>
<gene>
    <name evidence="2" type="ORF">CELE_T08G5.1</name>
    <name evidence="2 4" type="ORF">T08G5.1</name>
</gene>
<evidence type="ECO:0000256" key="1">
    <source>
        <dbReference type="SAM" id="MobiDB-lite"/>
    </source>
</evidence>
<evidence type="ECO:0000313" key="4">
    <source>
        <dbReference type="WormBase" id="T08G5.1"/>
    </source>
</evidence>
<dbReference type="AGR" id="WB:WBGene00011622"/>
<dbReference type="FunCoup" id="Q9XUQ7">
    <property type="interactions" value="409"/>
</dbReference>
<feature type="compositionally biased region" description="Basic residues" evidence="1">
    <location>
        <begin position="113"/>
        <end position="135"/>
    </location>
</feature>
<dbReference type="SMR" id="Q9XUQ7"/>
<sequence length="241" mass="28346">MGQKSSRTAPEHVEEDRHSAWGSDIDETLCGPGTLCADDWTPFNSVPTSPDSVRRRFSEARLQEDVITEQPRLFDNHSREQDDDRMMNYEVMTIREVESPIILPGPIYTTETHKKKRKVKKQPKRIVRRKMRKQRNTSTSRNTQNNEDVTVLRNFNSIKHHQKPRNIAYRPRHHSRKIRVHQDPRYPTIPPPTINYGLKFRRCHPDDKNRFVKAVPPSHLKGKSISAKQPFRYRGIPKIIM</sequence>
<feature type="region of interest" description="Disordered" evidence="1">
    <location>
        <begin position="1"/>
        <end position="25"/>
    </location>
</feature>
<dbReference type="KEGG" id="cel:CELE_T08G5.1"/>
<dbReference type="OMA" id="CADDWTP"/>
<evidence type="ECO:0000313" key="3">
    <source>
        <dbReference type="Proteomes" id="UP000001940"/>
    </source>
</evidence>
<dbReference type="CTD" id="188303"/>
<dbReference type="eggNOG" id="ENOG502THV7">
    <property type="taxonomic scope" value="Eukaryota"/>
</dbReference>
<dbReference type="OrthoDB" id="5850145at2759"/>
<feature type="compositionally biased region" description="Basic and acidic residues" evidence="1">
    <location>
        <begin position="9"/>
        <end position="19"/>
    </location>
</feature>
<dbReference type="EMBL" id="BX284605">
    <property type="protein sequence ID" value="CAB04717.2"/>
    <property type="molecule type" value="Genomic_DNA"/>
</dbReference>
<feature type="region of interest" description="Disordered" evidence="1">
    <location>
        <begin position="111"/>
        <end position="144"/>
    </location>
</feature>
<reference evidence="2 3" key="1">
    <citation type="journal article" date="1998" name="Science">
        <title>Genome sequence of the nematode C. elegans: a platform for investigating biology.</title>
        <authorList>
            <consortium name="The C. elegans sequencing consortium"/>
            <person name="Sulson J.E."/>
            <person name="Waterston R."/>
        </authorList>
    </citation>
    <scope>NUCLEOTIDE SEQUENCE [LARGE SCALE GENOMIC DNA]</scope>
    <source>
        <strain evidence="2 3">Bristol N2</strain>
    </source>
</reference>
<dbReference type="RefSeq" id="NP_506483.2">
    <property type="nucleotide sequence ID" value="NM_074082.2"/>
</dbReference>
<dbReference type="Bgee" id="WBGene00011622">
    <property type="expression patterns" value="Expressed in material anatomical entity and 1 other cell type or tissue"/>
</dbReference>
<dbReference type="WormBase" id="T08G5.1">
    <property type="protein sequence ID" value="CE42301"/>
    <property type="gene ID" value="WBGene00011622"/>
</dbReference>
<keyword evidence="3" id="KW-1185">Reference proteome</keyword>
<dbReference type="InParanoid" id="Q9XUQ7"/>
<organism evidence="2 3">
    <name type="scientific">Caenorhabditis elegans</name>
    <dbReference type="NCBI Taxonomy" id="6239"/>
    <lineage>
        <taxon>Eukaryota</taxon>
        <taxon>Metazoa</taxon>
        <taxon>Ecdysozoa</taxon>
        <taxon>Nematoda</taxon>
        <taxon>Chromadorea</taxon>
        <taxon>Rhabditida</taxon>
        <taxon>Rhabditina</taxon>
        <taxon>Rhabditomorpha</taxon>
        <taxon>Rhabditoidea</taxon>
        <taxon>Rhabditidae</taxon>
        <taxon>Peloderinae</taxon>
        <taxon>Caenorhabditis</taxon>
    </lineage>
</organism>
<protein>
    <submittedName>
        <fullName evidence="2">Titin</fullName>
    </submittedName>
</protein>
<evidence type="ECO:0000313" key="2">
    <source>
        <dbReference type="EMBL" id="CAB04717.2"/>
    </source>
</evidence>
<dbReference type="Proteomes" id="UP000001940">
    <property type="component" value="Chromosome V"/>
</dbReference>
<dbReference type="GeneID" id="188303"/>
<dbReference type="HOGENOM" id="CLU_1185987_0_0_1"/>
<dbReference type="PaxDb" id="6239-T08G5.1"/>
<proteinExistence type="predicted"/>
<dbReference type="UCSC" id="T08G5.1">
    <property type="organism name" value="c. elegans"/>
</dbReference>
<accession>Q9XUQ7</accession>